<sequence>MGIRCQSLSGTTDDSSSFGEALTDCQIEEMVVKKVTKVYDQRPDAKKLIDLLHLDRRILRGMIIQCKVVVTALNVSEDENLKDLFTPNSLRYENAGECLEGDRMIPFTGYLNLRIAVIIEDTSSYR</sequence>
<gene>
    <name evidence="1" type="ORF">N7509_004164</name>
</gene>
<dbReference type="OrthoDB" id="4526781at2759"/>
<keyword evidence="2" id="KW-1185">Reference proteome</keyword>
<dbReference type="GeneID" id="81367781"/>
<name>A0A9X0BC59_9EURO</name>
<evidence type="ECO:0000313" key="1">
    <source>
        <dbReference type="EMBL" id="KAJ5404293.1"/>
    </source>
</evidence>
<dbReference type="Proteomes" id="UP001147747">
    <property type="component" value="Unassembled WGS sequence"/>
</dbReference>
<reference evidence="1" key="1">
    <citation type="submission" date="2022-12" db="EMBL/GenBank/DDBJ databases">
        <authorList>
            <person name="Petersen C."/>
        </authorList>
    </citation>
    <scope>NUCLEOTIDE SEQUENCE</scope>
    <source>
        <strain evidence="1">IBT 29677</strain>
    </source>
</reference>
<dbReference type="RefSeq" id="XP_056491535.1">
    <property type="nucleotide sequence ID" value="XM_056628801.1"/>
</dbReference>
<protein>
    <submittedName>
        <fullName evidence="1">Uncharacterized protein</fullName>
    </submittedName>
</protein>
<reference evidence="1" key="2">
    <citation type="journal article" date="2023" name="IMA Fungus">
        <title>Comparative genomic study of the Penicillium genus elucidates a diverse pangenome and 15 lateral gene transfer events.</title>
        <authorList>
            <person name="Petersen C."/>
            <person name="Sorensen T."/>
            <person name="Nielsen M.R."/>
            <person name="Sondergaard T.E."/>
            <person name="Sorensen J.L."/>
            <person name="Fitzpatrick D.A."/>
            <person name="Frisvad J.C."/>
            <person name="Nielsen K.L."/>
        </authorList>
    </citation>
    <scope>NUCLEOTIDE SEQUENCE</scope>
    <source>
        <strain evidence="1">IBT 29677</strain>
    </source>
</reference>
<accession>A0A9X0BC59</accession>
<organism evidence="1 2">
    <name type="scientific">Penicillium cosmopolitanum</name>
    <dbReference type="NCBI Taxonomy" id="1131564"/>
    <lineage>
        <taxon>Eukaryota</taxon>
        <taxon>Fungi</taxon>
        <taxon>Dikarya</taxon>
        <taxon>Ascomycota</taxon>
        <taxon>Pezizomycotina</taxon>
        <taxon>Eurotiomycetes</taxon>
        <taxon>Eurotiomycetidae</taxon>
        <taxon>Eurotiales</taxon>
        <taxon>Aspergillaceae</taxon>
        <taxon>Penicillium</taxon>
    </lineage>
</organism>
<evidence type="ECO:0000313" key="2">
    <source>
        <dbReference type="Proteomes" id="UP001147747"/>
    </source>
</evidence>
<proteinExistence type="predicted"/>
<comment type="caution">
    <text evidence="1">The sequence shown here is derived from an EMBL/GenBank/DDBJ whole genome shotgun (WGS) entry which is preliminary data.</text>
</comment>
<dbReference type="AlphaFoldDB" id="A0A9X0BC59"/>
<dbReference type="EMBL" id="JAPZBU010000005">
    <property type="protein sequence ID" value="KAJ5404293.1"/>
    <property type="molecule type" value="Genomic_DNA"/>
</dbReference>